<dbReference type="Gene3D" id="1.10.150.480">
    <property type="match status" value="1"/>
</dbReference>
<gene>
    <name evidence="3" type="ORF">H8S20_07380</name>
</gene>
<dbReference type="EMBL" id="JACOOO010000013">
    <property type="protein sequence ID" value="MBC5628708.1"/>
    <property type="molecule type" value="Genomic_DNA"/>
</dbReference>
<comment type="caution">
    <text evidence="3">The sequence shown here is derived from an EMBL/GenBank/DDBJ whole genome shotgun (WGS) entry which is preliminary data.</text>
</comment>
<evidence type="ECO:0000313" key="3">
    <source>
        <dbReference type="EMBL" id="MBC5628708.1"/>
    </source>
</evidence>
<protein>
    <submittedName>
        <fullName evidence="3">Cys-Gln thioester bond-forming surface protein</fullName>
    </submittedName>
</protein>
<evidence type="ECO:0000259" key="2">
    <source>
        <dbReference type="Pfam" id="PF08341"/>
    </source>
</evidence>
<reference evidence="3 4" key="1">
    <citation type="submission" date="2020-08" db="EMBL/GenBank/DDBJ databases">
        <title>Genome public.</title>
        <authorList>
            <person name="Liu C."/>
            <person name="Sun Q."/>
        </authorList>
    </citation>
    <scope>NUCLEOTIDE SEQUENCE [LARGE SCALE GENOMIC DNA]</scope>
    <source>
        <strain evidence="3 4">NSJ-6</strain>
    </source>
</reference>
<dbReference type="RefSeq" id="WP_186859678.1">
    <property type="nucleotide sequence ID" value="NZ_JACOOO010000013.1"/>
</dbReference>
<organism evidence="3 4">
    <name type="scientific">Clostridium hominis</name>
    <dbReference type="NCBI Taxonomy" id="2763036"/>
    <lineage>
        <taxon>Bacteria</taxon>
        <taxon>Bacillati</taxon>
        <taxon>Bacillota</taxon>
        <taxon>Clostridia</taxon>
        <taxon>Eubacteriales</taxon>
        <taxon>Clostridiaceae</taxon>
        <taxon>Clostridium</taxon>
    </lineage>
</organism>
<feature type="domain" description="Thioester" evidence="2">
    <location>
        <begin position="73"/>
        <end position="162"/>
    </location>
</feature>
<evidence type="ECO:0000256" key="1">
    <source>
        <dbReference type="SAM" id="MobiDB-lite"/>
    </source>
</evidence>
<keyword evidence="4" id="KW-1185">Reference proteome</keyword>
<dbReference type="NCBIfam" id="TIGR03934">
    <property type="entry name" value="TQXA_dom"/>
    <property type="match status" value="1"/>
</dbReference>
<accession>A0ABR7DBH1</accession>
<proteinExistence type="predicted"/>
<dbReference type="Pfam" id="PF08341">
    <property type="entry name" value="TED"/>
    <property type="match status" value="1"/>
</dbReference>
<sequence>MKAFKVLYSKVSILVLAFILLGTSISSFALINENCSVEPKGLTINTEDRIIGEFYYDNFKVDVQKIVSAAGIGYCLDLDKDYPVGQRFSSYGIATDDINIILSNGYPNRGVDELGVNDEDEAYLATQVALWTLFEGYNINRIDTGSVEVNAAAKIIYNNVMNNRGYNLENDTILYKTGNYNIQGVVIYVRQPIDIKPIPPVEVVPPVEEGTGGVTSQPNDQKPVEDNKEQGTGGVNDNIQENLPVGKGR</sequence>
<dbReference type="InterPro" id="IPR013552">
    <property type="entry name" value="Thioester_dom"/>
</dbReference>
<feature type="region of interest" description="Disordered" evidence="1">
    <location>
        <begin position="204"/>
        <end position="249"/>
    </location>
</feature>
<name>A0ABR7DBH1_9CLOT</name>
<dbReference type="Proteomes" id="UP000596929">
    <property type="component" value="Unassembled WGS sequence"/>
</dbReference>
<evidence type="ECO:0000313" key="4">
    <source>
        <dbReference type="Proteomes" id="UP000596929"/>
    </source>
</evidence>
<dbReference type="InterPro" id="IPR023849">
    <property type="entry name" value="TQXA_dom"/>
</dbReference>